<protein>
    <submittedName>
        <fullName evidence="3">Uncharacterized protein</fullName>
    </submittedName>
</protein>
<dbReference type="EMBL" id="MT142364">
    <property type="protein sequence ID" value="QJA79040.1"/>
    <property type="molecule type" value="Genomic_DNA"/>
</dbReference>
<evidence type="ECO:0000256" key="1">
    <source>
        <dbReference type="SAM" id="Coils"/>
    </source>
</evidence>
<evidence type="ECO:0000313" key="2">
    <source>
        <dbReference type="EMBL" id="QJA79040.1"/>
    </source>
</evidence>
<sequence>MSANSGYIIIKGATDGDKVKKEGIKSFYGPLDKGSAKPSFCYPVQKEALREEVRQMEKSLNDGYVAPTRVLKVKQDLKVRKERLDKLNEQEANANKLFKDNKDACMKRRDELKEIISQGLPTTKDVEKRRVNPRRLFEQEKKKGFGELKKEFQILSHLADEEANTKFLQRDTA</sequence>
<reference evidence="3" key="1">
    <citation type="submission" date="2020-03" db="EMBL/GenBank/DDBJ databases">
        <title>The deep terrestrial virosphere.</title>
        <authorList>
            <person name="Holmfeldt K."/>
            <person name="Nilsson E."/>
            <person name="Simone D."/>
            <person name="Lopez-Fernandez M."/>
            <person name="Wu X."/>
            <person name="de Brujin I."/>
            <person name="Lundin D."/>
            <person name="Andersson A."/>
            <person name="Bertilsson S."/>
            <person name="Dopson M."/>
        </authorList>
    </citation>
    <scope>NUCLEOTIDE SEQUENCE</scope>
    <source>
        <strain evidence="2">MM415A00950</strain>
        <strain evidence="3">MM415B02122</strain>
    </source>
</reference>
<proteinExistence type="predicted"/>
<keyword evidence="1" id="KW-0175">Coiled coil</keyword>
<organism evidence="3">
    <name type="scientific">viral metagenome</name>
    <dbReference type="NCBI Taxonomy" id="1070528"/>
    <lineage>
        <taxon>unclassified sequences</taxon>
        <taxon>metagenomes</taxon>
        <taxon>organismal metagenomes</taxon>
    </lineage>
</organism>
<feature type="coiled-coil region" evidence="1">
    <location>
        <begin position="70"/>
        <end position="97"/>
    </location>
</feature>
<accession>A0A6M3KVL9</accession>
<gene>
    <name evidence="2" type="ORF">MM415A00950_0014</name>
    <name evidence="3" type="ORF">MM415B02122_0007</name>
</gene>
<dbReference type="EMBL" id="MT142619">
    <property type="protein sequence ID" value="QJA86167.1"/>
    <property type="molecule type" value="Genomic_DNA"/>
</dbReference>
<dbReference type="AlphaFoldDB" id="A0A6M3KVL9"/>
<name>A0A6M3KVL9_9ZZZZ</name>
<evidence type="ECO:0000313" key="3">
    <source>
        <dbReference type="EMBL" id="QJA86167.1"/>
    </source>
</evidence>